<comment type="similarity">
    <text evidence="7">Belongs to the immunoglobulin superfamily. SIGLEC (sialic acid binding Ig-like lectin) family.</text>
</comment>
<proteinExistence type="inferred from homology"/>
<evidence type="ECO:0000256" key="7">
    <source>
        <dbReference type="ARBA" id="ARBA00038361"/>
    </source>
</evidence>
<evidence type="ECO:0000256" key="6">
    <source>
        <dbReference type="ARBA" id="ARBA00023136"/>
    </source>
</evidence>
<comment type="subcellular location">
    <subcellularLocation>
        <location evidence="1">Membrane</location>
        <topology evidence="1">Single-pass type I membrane protein</topology>
    </subcellularLocation>
</comment>
<dbReference type="InterPro" id="IPR036179">
    <property type="entry name" value="Ig-like_dom_sf"/>
</dbReference>
<keyword evidence="6 8" id="KW-0472">Membrane</keyword>
<dbReference type="SUPFAM" id="SSF48726">
    <property type="entry name" value="Immunoglobulin"/>
    <property type="match status" value="2"/>
</dbReference>
<evidence type="ECO:0000313" key="10">
    <source>
        <dbReference type="Ensembl" id="ENSSPUP00000021213.1"/>
    </source>
</evidence>
<dbReference type="InterPro" id="IPR007110">
    <property type="entry name" value="Ig-like_dom"/>
</dbReference>
<keyword evidence="5 8" id="KW-1133">Transmembrane helix</keyword>
<keyword evidence="3" id="KW-0430">Lectin</keyword>
<feature type="transmembrane region" description="Helical" evidence="8">
    <location>
        <begin position="223"/>
        <end position="247"/>
    </location>
</feature>
<dbReference type="PROSITE" id="PS50835">
    <property type="entry name" value="IG_LIKE"/>
    <property type="match status" value="1"/>
</dbReference>
<dbReference type="GO" id="GO:0033691">
    <property type="term" value="F:sialic acid binding"/>
    <property type="evidence" value="ECO:0007669"/>
    <property type="project" value="TreeGrafter"/>
</dbReference>
<evidence type="ECO:0000256" key="8">
    <source>
        <dbReference type="SAM" id="Phobius"/>
    </source>
</evidence>
<feature type="domain" description="Ig-like" evidence="9">
    <location>
        <begin position="27"/>
        <end position="110"/>
    </location>
</feature>
<accession>A0A8D0HLY1</accession>
<dbReference type="GO" id="GO:0030246">
    <property type="term" value="F:carbohydrate binding"/>
    <property type="evidence" value="ECO:0007669"/>
    <property type="project" value="UniProtKB-KW"/>
</dbReference>
<evidence type="ECO:0000256" key="4">
    <source>
        <dbReference type="ARBA" id="ARBA00022889"/>
    </source>
</evidence>
<dbReference type="GO" id="GO:0007155">
    <property type="term" value="P:cell adhesion"/>
    <property type="evidence" value="ECO:0007669"/>
    <property type="project" value="UniProtKB-KW"/>
</dbReference>
<dbReference type="InterPro" id="IPR003599">
    <property type="entry name" value="Ig_sub"/>
</dbReference>
<dbReference type="AlphaFoldDB" id="A0A8D0HLY1"/>
<evidence type="ECO:0000256" key="3">
    <source>
        <dbReference type="ARBA" id="ARBA00022734"/>
    </source>
</evidence>
<dbReference type="InterPro" id="IPR051036">
    <property type="entry name" value="SIGLEC"/>
</dbReference>
<dbReference type="GO" id="GO:0005886">
    <property type="term" value="C:plasma membrane"/>
    <property type="evidence" value="ECO:0007669"/>
    <property type="project" value="TreeGrafter"/>
</dbReference>
<evidence type="ECO:0000256" key="2">
    <source>
        <dbReference type="ARBA" id="ARBA00022692"/>
    </source>
</evidence>
<keyword evidence="11" id="KW-1185">Reference proteome</keyword>
<dbReference type="SMART" id="SM00409">
    <property type="entry name" value="IG"/>
    <property type="match status" value="1"/>
</dbReference>
<dbReference type="GeneTree" id="ENSGT01150000286907"/>
<reference evidence="10" key="2">
    <citation type="submission" date="2025-09" db="UniProtKB">
        <authorList>
            <consortium name="Ensembl"/>
        </authorList>
    </citation>
    <scope>IDENTIFICATION</scope>
</reference>
<dbReference type="InterPro" id="IPR013783">
    <property type="entry name" value="Ig-like_fold"/>
</dbReference>
<organism evidence="10 11">
    <name type="scientific">Sphenodon punctatus</name>
    <name type="common">Tuatara</name>
    <name type="synonym">Hatteria punctata</name>
    <dbReference type="NCBI Taxonomy" id="8508"/>
    <lineage>
        <taxon>Eukaryota</taxon>
        <taxon>Metazoa</taxon>
        <taxon>Chordata</taxon>
        <taxon>Craniata</taxon>
        <taxon>Vertebrata</taxon>
        <taxon>Euteleostomi</taxon>
        <taxon>Lepidosauria</taxon>
        <taxon>Sphenodontia</taxon>
        <taxon>Sphenodontidae</taxon>
        <taxon>Sphenodon</taxon>
    </lineage>
</organism>
<protein>
    <recommendedName>
        <fullName evidence="9">Ig-like domain-containing protein</fullName>
    </recommendedName>
</protein>
<dbReference type="PANTHER" id="PTHR12035">
    <property type="entry name" value="SIALIC ACID BINDING IMMUNOGLOBULIN-LIKE LECTIN"/>
    <property type="match status" value="1"/>
</dbReference>
<evidence type="ECO:0000259" key="9">
    <source>
        <dbReference type="PROSITE" id="PS50835"/>
    </source>
</evidence>
<dbReference type="OMA" id="CPREVAN"/>
<dbReference type="Pfam" id="PF13927">
    <property type="entry name" value="Ig_3"/>
    <property type="match status" value="1"/>
</dbReference>
<evidence type="ECO:0000313" key="11">
    <source>
        <dbReference type="Proteomes" id="UP000694392"/>
    </source>
</evidence>
<evidence type="ECO:0000256" key="1">
    <source>
        <dbReference type="ARBA" id="ARBA00004479"/>
    </source>
</evidence>
<dbReference type="Ensembl" id="ENSSPUT00000022622.1">
    <property type="protein sequence ID" value="ENSSPUP00000021213.1"/>
    <property type="gene ID" value="ENSSPUG00000016320.1"/>
</dbReference>
<sequence length="288" mass="31129">MCVCMCVYSDPPRNIEVNMSRARKRDPELFQDSPRRIANGSQLVAEEDDSLQLLCTVDGNPPANLSWGTGDRDLGGPRFSPNGLLELLTVTSEHSGEYRCQAQNIEGSLQWSFHLYVQYRPRPGTVNSTCRQEGDGLHCTCSLRSQPRPQIQWQVEGETLAGNRSSGALQVISWAHGDEATSSLSWPGSQDGGRSILCVGSNPIGVHTLHFILSPSGTGASSVMVGTAALCGVVITASLFLLGLCLIRFWKHKKAPVKAVAGVEVQPAKGKEQTVDDASLIYSNIPPR</sequence>
<dbReference type="SMART" id="SM00408">
    <property type="entry name" value="IGc2"/>
    <property type="match status" value="2"/>
</dbReference>
<evidence type="ECO:0000256" key="5">
    <source>
        <dbReference type="ARBA" id="ARBA00022989"/>
    </source>
</evidence>
<keyword evidence="2 8" id="KW-0812">Transmembrane</keyword>
<dbReference type="Gene3D" id="2.60.40.10">
    <property type="entry name" value="Immunoglobulins"/>
    <property type="match status" value="2"/>
</dbReference>
<name>A0A8D0HLY1_SPHPU</name>
<dbReference type="InterPro" id="IPR003598">
    <property type="entry name" value="Ig_sub2"/>
</dbReference>
<dbReference type="PANTHER" id="PTHR12035:SF125">
    <property type="entry name" value="SIALIC ACID-BINDING IG-LIKE LECTIN 5"/>
    <property type="match status" value="1"/>
</dbReference>
<keyword evidence="4" id="KW-0130">Cell adhesion</keyword>
<dbReference type="Proteomes" id="UP000694392">
    <property type="component" value="Unplaced"/>
</dbReference>
<reference evidence="10" key="1">
    <citation type="submission" date="2025-08" db="UniProtKB">
        <authorList>
            <consortium name="Ensembl"/>
        </authorList>
    </citation>
    <scope>IDENTIFICATION</scope>
</reference>